<dbReference type="AlphaFoldDB" id="A0A2S5B2V7"/>
<dbReference type="PROSITE" id="PS51450">
    <property type="entry name" value="LRR"/>
    <property type="match status" value="3"/>
</dbReference>
<feature type="compositionally biased region" description="Polar residues" evidence="5">
    <location>
        <begin position="145"/>
        <end position="163"/>
    </location>
</feature>
<dbReference type="InterPro" id="IPR003591">
    <property type="entry name" value="Leu-rich_rpt_typical-subtyp"/>
</dbReference>
<evidence type="ECO:0000256" key="2">
    <source>
        <dbReference type="ARBA" id="ARBA00022490"/>
    </source>
</evidence>
<feature type="region of interest" description="Disordered" evidence="5">
    <location>
        <begin position="145"/>
        <end position="168"/>
    </location>
</feature>
<name>A0A2S5B2V7_9BASI</name>
<sequence length="927" mass="99443">MSRQRATSPRPVSTVSTQAGPSDHSDAPSIAGTAYLEALAQFIRRHEAALADYNAPRPRISPAPSWTTVLTLGIVPTADPSPSDGSRSMPAPPRKDPLVLRFDPHHLYYLLLKFDEIDLPSSGDLDVRVEGGTTRPMMVDYSAMSGPSATTTTPGLSGPNSQGKDGDGASLFGGMFGRPRADDTRSIQSGMSSFSFGSGWWGLGSKQPQQVDEAATVRYIYSSCTKLPALRLSPFQLSPPSQSGSSSSRNSSGLSRIVQGFEDCPPPATCVPLLAFKNLSSLTLEDLDPRGFLGWDVLSVQLRSLSVHRGGIEDLGELICDAPSEDLARREQEERRNKPVGTERKRRAEGVMQSSLVLDPREETGVDDDEGRPPSSAASVAAYPTPPRLAWSSLRHLSLADNSLTFIPSPPLTFLPTLTSLDLSSNLLITIPPGLAHLTSLRSLNLSDNMIDSLLGIAKALGAIEVLNLSQNRLENLSGLDRLPALERLDLRSNAVYDVLEVSRLARLPHLRELWLAENPLTASRLEGGDDKWRVKCFGYFAEEEALGHRDLDAGQVRIDGRIMTSSERRVLEAEYLSRQGRPLGLGRRKTSHDVLRGGDRPAEERNGQQAKVVGRRVVTAPHRHARAPSPPPPPVPSASPQPDTADTASVNTASADERSRKAAIKPKRRKPQRIVDLDGPDPRSQSSRGLADDGTTDSDQAGARLPPATSDARPGTSGPKQRPSGPGPRRERMPSTLGDAAATAADSSSSEAGSGEAFRRKIEALRNEVGESWLSVLAEREAREERERKERERVPAAPQAAPVTLATAVPSAEADPQPSPSKAAPSRALDPILLEPPETDREPPVPTADQDDKPGESPIISSGPAQRSADPVPRSTPLAMPADDVEREAAVVEEEEEPVAAGSTAVPTAVKSVRKKRGKGKKKGGR</sequence>
<evidence type="ECO:0000256" key="5">
    <source>
        <dbReference type="SAM" id="MobiDB-lite"/>
    </source>
</evidence>
<dbReference type="InterPro" id="IPR032675">
    <property type="entry name" value="LRR_dom_sf"/>
</dbReference>
<protein>
    <submittedName>
        <fullName evidence="6">Uncharacterized protein</fullName>
    </submittedName>
</protein>
<feature type="compositionally biased region" description="Low complexity" evidence="5">
    <location>
        <begin position="736"/>
        <end position="757"/>
    </location>
</feature>
<keyword evidence="4" id="KW-0677">Repeat</keyword>
<dbReference type="Pfam" id="PF13855">
    <property type="entry name" value="LRR_8"/>
    <property type="match status" value="1"/>
</dbReference>
<feature type="region of interest" description="Disordered" evidence="5">
    <location>
        <begin position="326"/>
        <end position="381"/>
    </location>
</feature>
<dbReference type="SUPFAM" id="SSF52075">
    <property type="entry name" value="Outer arm dynein light chain 1"/>
    <property type="match status" value="1"/>
</dbReference>
<feature type="region of interest" description="Disordered" evidence="5">
    <location>
        <begin position="76"/>
        <end position="97"/>
    </location>
</feature>
<organism evidence="6 7">
    <name type="scientific">Rhodotorula taiwanensis</name>
    <dbReference type="NCBI Taxonomy" id="741276"/>
    <lineage>
        <taxon>Eukaryota</taxon>
        <taxon>Fungi</taxon>
        <taxon>Dikarya</taxon>
        <taxon>Basidiomycota</taxon>
        <taxon>Pucciniomycotina</taxon>
        <taxon>Microbotryomycetes</taxon>
        <taxon>Sporidiobolales</taxon>
        <taxon>Sporidiobolaceae</taxon>
        <taxon>Rhodotorula</taxon>
    </lineage>
</organism>
<dbReference type="PANTHER" id="PTHR15454:SF69">
    <property type="entry name" value="SERINE_THREONINE-PROTEIN KINASE 11-INTERACTING PROTEIN"/>
    <property type="match status" value="1"/>
</dbReference>
<feature type="region of interest" description="Disordered" evidence="5">
    <location>
        <begin position="1"/>
        <end position="29"/>
    </location>
</feature>
<keyword evidence="3" id="KW-0433">Leucine-rich repeat</keyword>
<evidence type="ECO:0000256" key="3">
    <source>
        <dbReference type="ARBA" id="ARBA00022614"/>
    </source>
</evidence>
<accession>A0A2S5B2V7</accession>
<feature type="compositionally biased region" description="Basic and acidic residues" evidence="5">
    <location>
        <begin position="326"/>
        <end position="349"/>
    </location>
</feature>
<comment type="subcellular location">
    <subcellularLocation>
        <location evidence="1">Cytoplasm</location>
    </subcellularLocation>
</comment>
<dbReference type="Gene3D" id="3.80.10.10">
    <property type="entry name" value="Ribonuclease Inhibitor"/>
    <property type="match status" value="2"/>
</dbReference>
<reference evidence="6 7" key="1">
    <citation type="journal article" date="2018" name="Front. Microbiol.">
        <title>Prospects for Fungal Bioremediation of Acidic Radioactive Waste Sites: Characterization and Genome Sequence of Rhodotorula taiwanensis MD1149.</title>
        <authorList>
            <person name="Tkavc R."/>
            <person name="Matrosova V.Y."/>
            <person name="Grichenko O.E."/>
            <person name="Gostincar C."/>
            <person name="Volpe R.P."/>
            <person name="Klimenkova P."/>
            <person name="Gaidamakova E.K."/>
            <person name="Zhou C.E."/>
            <person name="Stewart B.J."/>
            <person name="Lyman M.G."/>
            <person name="Malfatti S.A."/>
            <person name="Rubinfeld B."/>
            <person name="Courtot M."/>
            <person name="Singh J."/>
            <person name="Dalgard C.L."/>
            <person name="Hamilton T."/>
            <person name="Frey K.G."/>
            <person name="Gunde-Cimerman N."/>
            <person name="Dugan L."/>
            <person name="Daly M.J."/>
        </authorList>
    </citation>
    <scope>NUCLEOTIDE SEQUENCE [LARGE SCALE GENOMIC DNA]</scope>
    <source>
        <strain evidence="6 7">MD1149</strain>
    </source>
</reference>
<dbReference type="PANTHER" id="PTHR15454">
    <property type="entry name" value="NISCHARIN RELATED"/>
    <property type="match status" value="1"/>
</dbReference>
<dbReference type="Proteomes" id="UP000237144">
    <property type="component" value="Unassembled WGS sequence"/>
</dbReference>
<dbReference type="SMART" id="SM00369">
    <property type="entry name" value="LRR_TYP"/>
    <property type="match status" value="4"/>
</dbReference>
<dbReference type="STRING" id="741276.A0A2S5B2V7"/>
<feature type="region of interest" description="Disordered" evidence="5">
    <location>
        <begin position="583"/>
        <end position="927"/>
    </location>
</feature>
<dbReference type="GO" id="GO:0005737">
    <property type="term" value="C:cytoplasm"/>
    <property type="evidence" value="ECO:0007669"/>
    <property type="project" value="UniProtKB-SubCell"/>
</dbReference>
<comment type="caution">
    <text evidence="6">The sequence shown here is derived from an EMBL/GenBank/DDBJ whole genome shotgun (WGS) entry which is preliminary data.</text>
</comment>
<evidence type="ECO:0000313" key="7">
    <source>
        <dbReference type="Proteomes" id="UP000237144"/>
    </source>
</evidence>
<feature type="compositionally biased region" description="Polar residues" evidence="5">
    <location>
        <begin position="1"/>
        <end position="20"/>
    </location>
</feature>
<evidence type="ECO:0000256" key="1">
    <source>
        <dbReference type="ARBA" id="ARBA00004496"/>
    </source>
</evidence>
<feature type="compositionally biased region" description="Basic and acidic residues" evidence="5">
    <location>
        <begin position="779"/>
        <end position="795"/>
    </location>
</feature>
<feature type="compositionally biased region" description="Basic and acidic residues" evidence="5">
    <location>
        <begin position="758"/>
        <end position="770"/>
    </location>
</feature>
<dbReference type="OrthoDB" id="676979at2759"/>
<keyword evidence="7" id="KW-1185">Reference proteome</keyword>
<feature type="compositionally biased region" description="Acidic residues" evidence="5">
    <location>
        <begin position="884"/>
        <end position="899"/>
    </location>
</feature>
<dbReference type="EMBL" id="PJQD01000086">
    <property type="protein sequence ID" value="POY71123.1"/>
    <property type="molecule type" value="Genomic_DNA"/>
</dbReference>
<feature type="compositionally biased region" description="Basic and acidic residues" evidence="5">
    <location>
        <begin position="592"/>
        <end position="607"/>
    </location>
</feature>
<feature type="compositionally biased region" description="Basic residues" evidence="5">
    <location>
        <begin position="913"/>
        <end position="927"/>
    </location>
</feature>
<proteinExistence type="predicted"/>
<evidence type="ECO:0000313" key="6">
    <source>
        <dbReference type="EMBL" id="POY71123.1"/>
    </source>
</evidence>
<dbReference type="InterPro" id="IPR001611">
    <property type="entry name" value="Leu-rich_rpt"/>
</dbReference>
<keyword evidence="2" id="KW-0963">Cytoplasm</keyword>
<evidence type="ECO:0000256" key="4">
    <source>
        <dbReference type="ARBA" id="ARBA00022737"/>
    </source>
</evidence>
<gene>
    <name evidence="6" type="ORF">BMF94_5880</name>
</gene>
<feature type="compositionally biased region" description="Pro residues" evidence="5">
    <location>
        <begin position="629"/>
        <end position="640"/>
    </location>
</feature>
<feature type="compositionally biased region" description="Basic residues" evidence="5">
    <location>
        <begin position="662"/>
        <end position="673"/>
    </location>
</feature>
<feature type="compositionally biased region" description="Polar residues" evidence="5">
    <location>
        <begin position="645"/>
        <end position="655"/>
    </location>
</feature>